<dbReference type="InterPro" id="IPR013752">
    <property type="entry name" value="KPA_reductase"/>
</dbReference>
<evidence type="ECO:0000256" key="2">
    <source>
        <dbReference type="ARBA" id="ARBA00023002"/>
    </source>
</evidence>
<dbReference type="AlphaFoldDB" id="A0A0C3Q0B8"/>
<evidence type="ECO:0000256" key="1">
    <source>
        <dbReference type="ARBA" id="ARBA00022857"/>
    </source>
</evidence>
<dbReference type="OrthoDB" id="73846at2759"/>
<keyword evidence="2" id="KW-0560">Oxidoreductase</keyword>
<dbReference type="PANTHER" id="PTHR43765:SF2">
    <property type="entry name" value="2-DEHYDROPANTOATE 2-REDUCTASE"/>
    <property type="match status" value="1"/>
</dbReference>
<dbReference type="SUPFAM" id="SSF48179">
    <property type="entry name" value="6-phosphogluconate dehydrogenase C-terminal domain-like"/>
    <property type="match status" value="1"/>
</dbReference>
<proteinExistence type="predicted"/>
<dbReference type="PANTHER" id="PTHR43765">
    <property type="entry name" value="2-DEHYDROPANTOATE 2-REDUCTASE-RELATED"/>
    <property type="match status" value="1"/>
</dbReference>
<dbReference type="Pfam" id="PF08546">
    <property type="entry name" value="ApbA_C"/>
    <property type="match status" value="1"/>
</dbReference>
<dbReference type="GO" id="GO:0005739">
    <property type="term" value="C:mitochondrion"/>
    <property type="evidence" value="ECO:0007669"/>
    <property type="project" value="TreeGrafter"/>
</dbReference>
<name>A0A0C3Q0B8_9AGAM</name>
<dbReference type="EMBL" id="KN823139">
    <property type="protein sequence ID" value="KIO21395.1"/>
    <property type="molecule type" value="Genomic_DNA"/>
</dbReference>
<evidence type="ECO:0000259" key="3">
    <source>
        <dbReference type="Pfam" id="PF08546"/>
    </source>
</evidence>
<dbReference type="HOGENOM" id="CLU_031468_10_2_1"/>
<keyword evidence="5" id="KW-1185">Reference proteome</keyword>
<reference evidence="5" key="2">
    <citation type="submission" date="2015-01" db="EMBL/GenBank/DDBJ databases">
        <title>Evolutionary Origins and Diversification of the Mycorrhizal Mutualists.</title>
        <authorList>
            <consortium name="DOE Joint Genome Institute"/>
            <consortium name="Mycorrhizal Genomics Consortium"/>
            <person name="Kohler A."/>
            <person name="Kuo A."/>
            <person name="Nagy L.G."/>
            <person name="Floudas D."/>
            <person name="Copeland A."/>
            <person name="Barry K.W."/>
            <person name="Cichocki N."/>
            <person name="Veneault-Fourrey C."/>
            <person name="LaButti K."/>
            <person name="Lindquist E.A."/>
            <person name="Lipzen A."/>
            <person name="Lundell T."/>
            <person name="Morin E."/>
            <person name="Murat C."/>
            <person name="Riley R."/>
            <person name="Ohm R."/>
            <person name="Sun H."/>
            <person name="Tunlid A."/>
            <person name="Henrissat B."/>
            <person name="Grigoriev I.V."/>
            <person name="Hibbett D.S."/>
            <person name="Martin F."/>
        </authorList>
    </citation>
    <scope>NUCLEOTIDE SEQUENCE [LARGE SCALE GENOMIC DNA]</scope>
    <source>
        <strain evidence="5">MUT 4182</strain>
    </source>
</reference>
<feature type="domain" description="Ketopantoate reductase C-terminal" evidence="3">
    <location>
        <begin position="117"/>
        <end position="261"/>
    </location>
</feature>
<keyword evidence="1" id="KW-0521">NADP</keyword>
<dbReference type="STRING" id="1051891.A0A0C3Q0B8"/>
<dbReference type="GO" id="GO:0050661">
    <property type="term" value="F:NADP binding"/>
    <property type="evidence" value="ECO:0007669"/>
    <property type="project" value="TreeGrafter"/>
</dbReference>
<dbReference type="InterPro" id="IPR050838">
    <property type="entry name" value="Ketopantoate_reductase"/>
</dbReference>
<dbReference type="Gene3D" id="1.10.1040.10">
    <property type="entry name" value="N-(1-d-carboxylethyl)-l-norvaline Dehydrogenase, domain 2"/>
    <property type="match status" value="1"/>
</dbReference>
<dbReference type="Proteomes" id="UP000054248">
    <property type="component" value="Unassembled WGS sequence"/>
</dbReference>
<dbReference type="GO" id="GO:0008677">
    <property type="term" value="F:2-dehydropantoate 2-reductase activity"/>
    <property type="evidence" value="ECO:0007669"/>
    <property type="project" value="TreeGrafter"/>
</dbReference>
<dbReference type="InterPro" id="IPR013328">
    <property type="entry name" value="6PGD_dom2"/>
</dbReference>
<dbReference type="InterPro" id="IPR008927">
    <property type="entry name" value="6-PGluconate_DH-like_C_sf"/>
</dbReference>
<evidence type="ECO:0000313" key="5">
    <source>
        <dbReference type="Proteomes" id="UP000054248"/>
    </source>
</evidence>
<protein>
    <recommendedName>
        <fullName evidence="3">Ketopantoate reductase C-terminal domain-containing protein</fullName>
    </recommendedName>
</protein>
<organism evidence="4 5">
    <name type="scientific">Tulasnella calospora MUT 4182</name>
    <dbReference type="NCBI Taxonomy" id="1051891"/>
    <lineage>
        <taxon>Eukaryota</taxon>
        <taxon>Fungi</taxon>
        <taxon>Dikarya</taxon>
        <taxon>Basidiomycota</taxon>
        <taxon>Agaricomycotina</taxon>
        <taxon>Agaricomycetes</taxon>
        <taxon>Cantharellales</taxon>
        <taxon>Tulasnellaceae</taxon>
        <taxon>Tulasnella</taxon>
    </lineage>
</organism>
<gene>
    <name evidence="4" type="ORF">M407DRAFT_245485</name>
</gene>
<evidence type="ECO:0000313" key="4">
    <source>
        <dbReference type="EMBL" id="KIO21395.1"/>
    </source>
</evidence>
<accession>A0A0C3Q0B8</accession>
<sequence length="268" mass="29971">MGVYEQIVESFFRDPATRPQFVLATNTHGASLKGWFDVVHAARGQIHYAVVPDPLGRDQEMDKVLRPEYTTNSSSAAPMPSTQHPLSSLHRTVSLLDTLSPRLSTKLETVHQLHHRLILKLITNCCINPLTALKDCKNGDLLHDNDALKTIREICEEAGEVLRRKTAEDEEEMIMLAQSGSELPLANLLSLVRTPSAKELEAEVLRVARLTAENYSSMLQDVRKGKPTEIEYLNGHLTRLAQLYGVVTPANDALAERLRQKSTQTMQE</sequence>
<reference evidence="4 5" key="1">
    <citation type="submission" date="2014-04" db="EMBL/GenBank/DDBJ databases">
        <authorList>
            <consortium name="DOE Joint Genome Institute"/>
            <person name="Kuo A."/>
            <person name="Girlanda M."/>
            <person name="Perotto S."/>
            <person name="Kohler A."/>
            <person name="Nagy L.G."/>
            <person name="Floudas D."/>
            <person name="Copeland A."/>
            <person name="Barry K.W."/>
            <person name="Cichocki N."/>
            <person name="Veneault-Fourrey C."/>
            <person name="LaButti K."/>
            <person name="Lindquist E.A."/>
            <person name="Lipzen A."/>
            <person name="Lundell T."/>
            <person name="Morin E."/>
            <person name="Murat C."/>
            <person name="Sun H."/>
            <person name="Tunlid A."/>
            <person name="Henrissat B."/>
            <person name="Grigoriev I.V."/>
            <person name="Hibbett D.S."/>
            <person name="Martin F."/>
            <person name="Nordberg H.P."/>
            <person name="Cantor M.N."/>
            <person name="Hua S.X."/>
        </authorList>
    </citation>
    <scope>NUCLEOTIDE SEQUENCE [LARGE SCALE GENOMIC DNA]</scope>
    <source>
        <strain evidence="4 5">MUT 4182</strain>
    </source>
</reference>